<keyword evidence="4" id="KW-1185">Reference proteome</keyword>
<evidence type="ECO:0000256" key="1">
    <source>
        <dbReference type="SAM" id="Coils"/>
    </source>
</evidence>
<dbReference type="Proteomes" id="UP001470230">
    <property type="component" value="Unassembled WGS sequence"/>
</dbReference>
<accession>A0ABR2I624</accession>
<organism evidence="3 4">
    <name type="scientific">Tritrichomonas musculus</name>
    <dbReference type="NCBI Taxonomy" id="1915356"/>
    <lineage>
        <taxon>Eukaryota</taxon>
        <taxon>Metamonada</taxon>
        <taxon>Parabasalia</taxon>
        <taxon>Tritrichomonadida</taxon>
        <taxon>Tritrichomonadidae</taxon>
        <taxon>Tritrichomonas</taxon>
    </lineage>
</organism>
<feature type="coiled-coil region" evidence="1">
    <location>
        <begin position="107"/>
        <end position="134"/>
    </location>
</feature>
<evidence type="ECO:0000313" key="3">
    <source>
        <dbReference type="EMBL" id="KAK8857433.1"/>
    </source>
</evidence>
<evidence type="ECO:0000313" key="2">
    <source>
        <dbReference type="EMBL" id="KAK8839237.1"/>
    </source>
</evidence>
<name>A0ABR2I624_9EUKA</name>
<proteinExistence type="predicted"/>
<reference evidence="3 4" key="1">
    <citation type="submission" date="2024-04" db="EMBL/GenBank/DDBJ databases">
        <title>Tritrichomonas musculus Genome.</title>
        <authorList>
            <person name="Alves-Ferreira E."/>
            <person name="Grigg M."/>
            <person name="Lorenzi H."/>
            <person name="Galac M."/>
        </authorList>
    </citation>
    <scope>NUCLEOTIDE SEQUENCE [LARGE SCALE GENOMIC DNA]</scope>
    <source>
        <strain evidence="3 4">EAF2021</strain>
    </source>
</reference>
<dbReference type="EMBL" id="JAPFFF010000020">
    <property type="protein sequence ID" value="KAK8857433.1"/>
    <property type="molecule type" value="Genomic_DNA"/>
</dbReference>
<keyword evidence="1" id="KW-0175">Coiled coil</keyword>
<protein>
    <submittedName>
        <fullName evidence="3">Uncharacterized protein</fullName>
    </submittedName>
</protein>
<sequence length="221" mass="25035">MCALRQARILSSETDNTIKQEQNTNVNIKITPPNKQRSQTVPLYPSVQPLNPNVNFTQANQPMDIPTGLAQRDTSAVGQTLYSPTTTEDSNYPSVHPTNKGFQDRAIADLTNEIDELDKKNKFLEMLVAMYESNPLKINSYVVCESKLLMNMIKLLTDCDKVDLVLDDDITCGGCTAHSDKLIYISKILVSKDGQTEEFKYKYNRIYTEFLKYGISLKMVY</sequence>
<evidence type="ECO:0000313" key="4">
    <source>
        <dbReference type="Proteomes" id="UP001470230"/>
    </source>
</evidence>
<dbReference type="EMBL" id="JAPFFF010000052">
    <property type="protein sequence ID" value="KAK8839237.1"/>
    <property type="molecule type" value="Genomic_DNA"/>
</dbReference>
<comment type="caution">
    <text evidence="3">The sequence shown here is derived from an EMBL/GenBank/DDBJ whole genome shotgun (WGS) entry which is preliminary data.</text>
</comment>
<gene>
    <name evidence="3" type="ORF">M9Y10_015838</name>
    <name evidence="2" type="ORF">M9Y10_032166</name>
</gene>